<evidence type="ECO:0000259" key="2">
    <source>
        <dbReference type="Pfam" id="PF13568"/>
    </source>
</evidence>
<gene>
    <name evidence="3" type="ORF">IAB88_06730</name>
</gene>
<dbReference type="EMBL" id="JADIMC010000076">
    <property type="protein sequence ID" value="MBO8476671.1"/>
    <property type="molecule type" value="Genomic_DNA"/>
</dbReference>
<dbReference type="Pfam" id="PF13568">
    <property type="entry name" value="OMP_b-brl_2"/>
    <property type="match status" value="1"/>
</dbReference>
<evidence type="ECO:0000313" key="4">
    <source>
        <dbReference type="Proteomes" id="UP000823598"/>
    </source>
</evidence>
<feature type="signal peptide" evidence="1">
    <location>
        <begin position="1"/>
        <end position="23"/>
    </location>
</feature>
<evidence type="ECO:0000256" key="1">
    <source>
        <dbReference type="SAM" id="SignalP"/>
    </source>
</evidence>
<dbReference type="Proteomes" id="UP000823598">
    <property type="component" value="Unassembled WGS sequence"/>
</dbReference>
<sequence length="209" mass="22692">MKRVLSVIVIAFIGLAAATSASAQFKFGLKAGVAVNNLKFSEDIIKADNRAGFTGGAMVEFTAPILGLGLDASVMYVHRTADSYLSGTNSETSEYNEIGKKRDYIDIPLNLKWKINIPAVGKIVKPYIATGPAFAFLVSKQDASEFFKNKKCDISWNFGVGLELFSHLQVGASYGLGLTKALETVKVVDDMPTIDGKNKYWTITAAYLF</sequence>
<evidence type="ECO:0000313" key="3">
    <source>
        <dbReference type="EMBL" id="MBO8476671.1"/>
    </source>
</evidence>
<dbReference type="InterPro" id="IPR025665">
    <property type="entry name" value="Beta-barrel_OMP_2"/>
</dbReference>
<name>A0A9D9NKC0_9BACT</name>
<feature type="chain" id="PRO_5038986189" evidence="1">
    <location>
        <begin position="24"/>
        <end position="209"/>
    </location>
</feature>
<dbReference type="InterPro" id="IPR011250">
    <property type="entry name" value="OMP/PagP_B-barrel"/>
</dbReference>
<organism evidence="3 4">
    <name type="scientific">Candidatus Limisoma faecipullorum</name>
    <dbReference type="NCBI Taxonomy" id="2840854"/>
    <lineage>
        <taxon>Bacteria</taxon>
        <taxon>Pseudomonadati</taxon>
        <taxon>Bacteroidota</taxon>
        <taxon>Bacteroidia</taxon>
        <taxon>Bacteroidales</taxon>
        <taxon>Candidatus Limisoma</taxon>
    </lineage>
</organism>
<protein>
    <submittedName>
        <fullName evidence="3">PorT family protein</fullName>
    </submittedName>
</protein>
<dbReference type="SUPFAM" id="SSF56925">
    <property type="entry name" value="OMPA-like"/>
    <property type="match status" value="1"/>
</dbReference>
<reference evidence="3" key="1">
    <citation type="submission" date="2020-10" db="EMBL/GenBank/DDBJ databases">
        <authorList>
            <person name="Gilroy R."/>
        </authorList>
    </citation>
    <scope>NUCLEOTIDE SEQUENCE</scope>
    <source>
        <strain evidence="3">6919</strain>
    </source>
</reference>
<dbReference type="AlphaFoldDB" id="A0A9D9NKC0"/>
<comment type="caution">
    <text evidence="3">The sequence shown here is derived from an EMBL/GenBank/DDBJ whole genome shotgun (WGS) entry which is preliminary data.</text>
</comment>
<proteinExistence type="predicted"/>
<reference evidence="3" key="2">
    <citation type="journal article" date="2021" name="PeerJ">
        <title>Extensive microbial diversity within the chicken gut microbiome revealed by metagenomics and culture.</title>
        <authorList>
            <person name="Gilroy R."/>
            <person name="Ravi A."/>
            <person name="Getino M."/>
            <person name="Pursley I."/>
            <person name="Horton D.L."/>
            <person name="Alikhan N.F."/>
            <person name="Baker D."/>
            <person name="Gharbi K."/>
            <person name="Hall N."/>
            <person name="Watson M."/>
            <person name="Adriaenssens E.M."/>
            <person name="Foster-Nyarko E."/>
            <person name="Jarju S."/>
            <person name="Secka A."/>
            <person name="Antonio M."/>
            <person name="Oren A."/>
            <person name="Chaudhuri R.R."/>
            <person name="La Ragione R."/>
            <person name="Hildebrand F."/>
            <person name="Pallen M.J."/>
        </authorList>
    </citation>
    <scope>NUCLEOTIDE SEQUENCE</scope>
    <source>
        <strain evidence="3">6919</strain>
    </source>
</reference>
<feature type="domain" description="Outer membrane protein beta-barrel" evidence="2">
    <location>
        <begin position="23"/>
        <end position="181"/>
    </location>
</feature>
<keyword evidence="1" id="KW-0732">Signal</keyword>
<accession>A0A9D9NKC0</accession>